<dbReference type="GO" id="GO:0001228">
    <property type="term" value="F:DNA-binding transcription activator activity, RNA polymerase II-specific"/>
    <property type="evidence" value="ECO:0007669"/>
    <property type="project" value="TreeGrafter"/>
</dbReference>
<evidence type="ECO:0000313" key="3">
    <source>
        <dbReference type="Proteomes" id="UP000019484"/>
    </source>
</evidence>
<dbReference type="InterPro" id="IPR053157">
    <property type="entry name" value="Sterol_Uptake_Regulator"/>
</dbReference>
<reference evidence="2 3" key="1">
    <citation type="submission" date="2013-03" db="EMBL/GenBank/DDBJ databases">
        <title>The Genome Sequence of Capronia coronata CBS 617.96.</title>
        <authorList>
            <consortium name="The Broad Institute Genomics Platform"/>
            <person name="Cuomo C."/>
            <person name="de Hoog S."/>
            <person name="Gorbushina A."/>
            <person name="Walker B."/>
            <person name="Young S.K."/>
            <person name="Zeng Q."/>
            <person name="Gargeya S."/>
            <person name="Fitzgerald M."/>
            <person name="Haas B."/>
            <person name="Abouelleil A."/>
            <person name="Allen A.W."/>
            <person name="Alvarado L."/>
            <person name="Arachchi H.M."/>
            <person name="Berlin A.M."/>
            <person name="Chapman S.B."/>
            <person name="Gainer-Dewar J."/>
            <person name="Goldberg J."/>
            <person name="Griggs A."/>
            <person name="Gujja S."/>
            <person name="Hansen M."/>
            <person name="Howarth C."/>
            <person name="Imamovic A."/>
            <person name="Ireland A."/>
            <person name="Larimer J."/>
            <person name="McCowan C."/>
            <person name="Murphy C."/>
            <person name="Pearson M."/>
            <person name="Poon T.W."/>
            <person name="Priest M."/>
            <person name="Roberts A."/>
            <person name="Saif S."/>
            <person name="Shea T."/>
            <person name="Sisk P."/>
            <person name="Sykes S."/>
            <person name="Wortman J."/>
            <person name="Nusbaum C."/>
            <person name="Birren B."/>
        </authorList>
    </citation>
    <scope>NUCLEOTIDE SEQUENCE [LARGE SCALE GENOMIC DNA]</scope>
    <source>
        <strain evidence="2 3">CBS 617.96</strain>
    </source>
</reference>
<dbReference type="PANTHER" id="PTHR47784">
    <property type="entry name" value="STEROL UPTAKE CONTROL PROTEIN 2"/>
    <property type="match status" value="1"/>
</dbReference>
<evidence type="ECO:0000256" key="1">
    <source>
        <dbReference type="SAM" id="MobiDB-lite"/>
    </source>
</evidence>
<dbReference type="OrthoDB" id="4937900at2759"/>
<dbReference type="AlphaFoldDB" id="W9Y6I6"/>
<name>W9Y6I6_9EURO</name>
<protein>
    <recommendedName>
        <fullName evidence="4">Transcription factor domain-containing protein</fullName>
    </recommendedName>
</protein>
<proteinExistence type="predicted"/>
<dbReference type="Proteomes" id="UP000019484">
    <property type="component" value="Unassembled WGS sequence"/>
</dbReference>
<evidence type="ECO:0000313" key="2">
    <source>
        <dbReference type="EMBL" id="EXJ88143.1"/>
    </source>
</evidence>
<dbReference type="eggNOG" id="ENOG502SVCF">
    <property type="taxonomic scope" value="Eukaryota"/>
</dbReference>
<evidence type="ECO:0008006" key="4">
    <source>
        <dbReference type="Google" id="ProtNLM"/>
    </source>
</evidence>
<sequence length="354" mass="39700">MVPASAFSHFHEQGAESGTASTAASTPAPTPQLDILTSNQDPVDAYRVNMTHLELFNNLFSKEFLSIDESEQPDDIPVTIYSKHALTTPYLMHQVLAISALHLSTRTSESCEFYREYAAGLQNRALSLFNESNPMLEVTPANCVHMFLFSSLVGVHLLCDTLHYQRDSFEGFIDRFTHCLSVSRGVLTVMEHSWPLLRETELGPRLEWSQVLMQSTDESGSECAALHDLINATDASPSSRKAYHESVLHLQQVFNAQRVAPGHKIRTPLVLKWPILLSPDYVAFLRQQQAEALVILAHYAVLLHRGRDLWLIGEGGRFLIESICSSLGPGWQEWLKFPRAALEEDLTADKPSWT</sequence>
<dbReference type="STRING" id="1182541.W9Y6I6"/>
<organism evidence="2 3">
    <name type="scientific">Capronia coronata CBS 617.96</name>
    <dbReference type="NCBI Taxonomy" id="1182541"/>
    <lineage>
        <taxon>Eukaryota</taxon>
        <taxon>Fungi</taxon>
        <taxon>Dikarya</taxon>
        <taxon>Ascomycota</taxon>
        <taxon>Pezizomycotina</taxon>
        <taxon>Eurotiomycetes</taxon>
        <taxon>Chaetothyriomycetidae</taxon>
        <taxon>Chaetothyriales</taxon>
        <taxon>Herpotrichiellaceae</taxon>
        <taxon>Capronia</taxon>
    </lineage>
</organism>
<dbReference type="GeneID" id="19159948"/>
<dbReference type="EMBL" id="AMWN01000004">
    <property type="protein sequence ID" value="EXJ88143.1"/>
    <property type="molecule type" value="Genomic_DNA"/>
</dbReference>
<dbReference type="HOGENOM" id="CLU_024934_2_1_1"/>
<gene>
    <name evidence="2" type="ORF">A1O1_05071</name>
</gene>
<comment type="caution">
    <text evidence="2">The sequence shown here is derived from an EMBL/GenBank/DDBJ whole genome shotgun (WGS) entry which is preliminary data.</text>
</comment>
<keyword evidence="3" id="KW-1185">Reference proteome</keyword>
<feature type="region of interest" description="Disordered" evidence="1">
    <location>
        <begin position="13"/>
        <end position="37"/>
    </location>
</feature>
<dbReference type="RefSeq" id="XP_007724149.1">
    <property type="nucleotide sequence ID" value="XM_007725959.1"/>
</dbReference>
<accession>W9Y6I6</accession>
<dbReference type="PANTHER" id="PTHR47784:SF4">
    <property type="entry name" value="ZN(II)2CYS6 TRANSCRIPTION FACTOR (EUROFUNG)"/>
    <property type="match status" value="1"/>
</dbReference>